<name>A0A8W8MSY0_MAGGI</name>
<evidence type="ECO:0000313" key="3">
    <source>
        <dbReference type="Proteomes" id="UP000005408"/>
    </source>
</evidence>
<evidence type="ECO:0000256" key="1">
    <source>
        <dbReference type="SAM" id="MobiDB-lite"/>
    </source>
</evidence>
<feature type="compositionally biased region" description="Polar residues" evidence="1">
    <location>
        <begin position="26"/>
        <end position="50"/>
    </location>
</feature>
<sequence length="126" mass="13928">MKCRSTSRCRQWLLDRRQTLDVPDEITQTPDAHVQSTGGETARTQSSPSDSGKIPVHISDTQLRHLAEAILVGIDRGATPLSSTEPDLTFGENAGAATGAWVQDRSEDQIAEEGRWKSKCLHRFKK</sequence>
<reference evidence="2" key="1">
    <citation type="submission" date="2022-08" db="UniProtKB">
        <authorList>
            <consortium name="EnsemblMetazoa"/>
        </authorList>
    </citation>
    <scope>IDENTIFICATION</scope>
    <source>
        <strain evidence="2">05x7-T-G4-1.051#20</strain>
    </source>
</reference>
<organism evidence="2 3">
    <name type="scientific">Magallana gigas</name>
    <name type="common">Pacific oyster</name>
    <name type="synonym">Crassostrea gigas</name>
    <dbReference type="NCBI Taxonomy" id="29159"/>
    <lineage>
        <taxon>Eukaryota</taxon>
        <taxon>Metazoa</taxon>
        <taxon>Spiralia</taxon>
        <taxon>Lophotrochozoa</taxon>
        <taxon>Mollusca</taxon>
        <taxon>Bivalvia</taxon>
        <taxon>Autobranchia</taxon>
        <taxon>Pteriomorphia</taxon>
        <taxon>Ostreida</taxon>
        <taxon>Ostreoidea</taxon>
        <taxon>Ostreidae</taxon>
        <taxon>Magallana</taxon>
    </lineage>
</organism>
<accession>A0A8W8MSY0</accession>
<protein>
    <submittedName>
        <fullName evidence="2">Uncharacterized protein</fullName>
    </submittedName>
</protein>
<dbReference type="EnsemblMetazoa" id="G3813.1">
    <property type="protein sequence ID" value="G3813.1:cds"/>
    <property type="gene ID" value="G3813"/>
</dbReference>
<feature type="region of interest" description="Disordered" evidence="1">
    <location>
        <begin position="23"/>
        <end position="54"/>
    </location>
</feature>
<dbReference type="Proteomes" id="UP000005408">
    <property type="component" value="Unassembled WGS sequence"/>
</dbReference>
<evidence type="ECO:0000313" key="2">
    <source>
        <dbReference type="EnsemblMetazoa" id="G3813.1:cds"/>
    </source>
</evidence>
<proteinExistence type="predicted"/>
<dbReference type="AlphaFoldDB" id="A0A8W8MSY0"/>
<keyword evidence="3" id="KW-1185">Reference proteome</keyword>